<feature type="transmembrane region" description="Helical" evidence="6">
    <location>
        <begin position="109"/>
        <end position="128"/>
    </location>
</feature>
<gene>
    <name evidence="8" type="ORF">KFE25_003065</name>
</gene>
<evidence type="ECO:0000256" key="6">
    <source>
        <dbReference type="SAM" id="Phobius"/>
    </source>
</evidence>
<comment type="caution">
    <text evidence="8">The sequence shown here is derived from an EMBL/GenBank/DDBJ whole genome shotgun (WGS) entry which is preliminary data.</text>
</comment>
<dbReference type="AlphaFoldDB" id="A0A8J5XD08"/>
<evidence type="ECO:0000313" key="8">
    <source>
        <dbReference type="EMBL" id="KAG8458530.1"/>
    </source>
</evidence>
<evidence type="ECO:0000256" key="3">
    <source>
        <dbReference type="ARBA" id="ARBA00022989"/>
    </source>
</evidence>
<evidence type="ECO:0000256" key="2">
    <source>
        <dbReference type="ARBA" id="ARBA00022692"/>
    </source>
</evidence>
<dbReference type="InterPro" id="IPR037185">
    <property type="entry name" value="EmrE-like"/>
</dbReference>
<reference evidence="8" key="1">
    <citation type="submission" date="2021-05" db="EMBL/GenBank/DDBJ databases">
        <title>The genome of the haptophyte Pavlova lutheri (Diacronema luteri, Pavlovales) - a model for lipid biosynthesis in eukaryotic algae.</title>
        <authorList>
            <person name="Hulatt C.J."/>
            <person name="Posewitz M.C."/>
        </authorList>
    </citation>
    <scope>NUCLEOTIDE SEQUENCE</scope>
    <source>
        <strain evidence="8">NIVA-4/92</strain>
    </source>
</reference>
<dbReference type="PANTHER" id="PTHR11132">
    <property type="entry name" value="SOLUTE CARRIER FAMILY 35"/>
    <property type="match status" value="1"/>
</dbReference>
<accession>A0A8J5XD08</accession>
<feature type="transmembrane region" description="Helical" evidence="6">
    <location>
        <begin position="253"/>
        <end position="278"/>
    </location>
</feature>
<dbReference type="InterPro" id="IPR050186">
    <property type="entry name" value="TPT_transporter"/>
</dbReference>
<keyword evidence="9" id="KW-1185">Reference proteome</keyword>
<evidence type="ECO:0000256" key="4">
    <source>
        <dbReference type="ARBA" id="ARBA00023136"/>
    </source>
</evidence>
<feature type="transmembrane region" description="Helical" evidence="6">
    <location>
        <begin position="81"/>
        <end position="103"/>
    </location>
</feature>
<evidence type="ECO:0000256" key="5">
    <source>
        <dbReference type="SAM" id="MobiDB-lite"/>
    </source>
</evidence>
<feature type="transmembrane region" description="Helical" evidence="6">
    <location>
        <begin position="222"/>
        <end position="246"/>
    </location>
</feature>
<evidence type="ECO:0000256" key="1">
    <source>
        <dbReference type="ARBA" id="ARBA00004141"/>
    </source>
</evidence>
<feature type="compositionally biased region" description="Low complexity" evidence="5">
    <location>
        <begin position="359"/>
        <end position="371"/>
    </location>
</feature>
<organism evidence="8 9">
    <name type="scientific">Diacronema lutheri</name>
    <name type="common">Unicellular marine alga</name>
    <name type="synonym">Monochrysis lutheri</name>
    <dbReference type="NCBI Taxonomy" id="2081491"/>
    <lineage>
        <taxon>Eukaryota</taxon>
        <taxon>Haptista</taxon>
        <taxon>Haptophyta</taxon>
        <taxon>Pavlovophyceae</taxon>
        <taxon>Pavlovales</taxon>
        <taxon>Pavlovaceae</taxon>
        <taxon>Diacronema</taxon>
    </lineage>
</organism>
<dbReference type="Proteomes" id="UP000751190">
    <property type="component" value="Unassembled WGS sequence"/>
</dbReference>
<feature type="transmembrane region" description="Helical" evidence="6">
    <location>
        <begin position="191"/>
        <end position="210"/>
    </location>
</feature>
<name>A0A8J5XD08_DIALT</name>
<dbReference type="SUPFAM" id="SSF103481">
    <property type="entry name" value="Multidrug resistance efflux transporter EmrE"/>
    <property type="match status" value="1"/>
</dbReference>
<dbReference type="Pfam" id="PF03151">
    <property type="entry name" value="TPT"/>
    <property type="match status" value="1"/>
</dbReference>
<dbReference type="OMA" id="WVRISRV"/>
<feature type="region of interest" description="Disordered" evidence="5">
    <location>
        <begin position="349"/>
        <end position="388"/>
    </location>
</feature>
<keyword evidence="2 6" id="KW-0812">Transmembrane</keyword>
<feature type="transmembrane region" description="Helical" evidence="6">
    <location>
        <begin position="135"/>
        <end position="152"/>
    </location>
</feature>
<comment type="subcellular location">
    <subcellularLocation>
        <location evidence="1">Membrane</location>
        <topology evidence="1">Multi-pass membrane protein</topology>
    </subcellularLocation>
</comment>
<evidence type="ECO:0000313" key="9">
    <source>
        <dbReference type="Proteomes" id="UP000751190"/>
    </source>
</evidence>
<dbReference type="OrthoDB" id="10261634at2759"/>
<protein>
    <recommendedName>
        <fullName evidence="7">Sugar phosphate transporter domain-containing protein</fullName>
    </recommendedName>
</protein>
<feature type="domain" description="Sugar phosphate transporter" evidence="7">
    <location>
        <begin position="12"/>
        <end position="297"/>
    </location>
</feature>
<proteinExistence type="predicted"/>
<sequence>MAKIRGLAERVLVVTLYLILNSALNLLNRWALHDAGFSFPLVMTASHVLCSVLCLGPILLRSLHYRVKHAEIMESVPVLRGLVIVGLCNGLQIALNNASLVYIELSMNQVIRAFIPVIVALFSVCIEYKVPDRRQAVALFAVSIGVVVAVFEESKKRSVLGVALTIASLVLQSAQMSVASRMLQGLQLDSIQITLYTGPVAFCALMPIALGTGEAADALRFVGARPLLSCVIIGGGSLLAVAYNIVLFQTLRCFAAVGAAVLGNAKVIVLLFVAHLLLGEASDWTTLQLVGSALTFSAASAYAYFKVYPSQHAADRLVDLKTISDTLEMPAKTEEEKQQFVVAGSASFAIDDDDDDDGGAPARPPDGASAPTVAGKPERKPVGKVSAV</sequence>
<dbReference type="GO" id="GO:0016020">
    <property type="term" value="C:membrane"/>
    <property type="evidence" value="ECO:0007669"/>
    <property type="project" value="UniProtKB-SubCell"/>
</dbReference>
<dbReference type="InterPro" id="IPR004853">
    <property type="entry name" value="Sugar_P_trans_dom"/>
</dbReference>
<evidence type="ECO:0000259" key="7">
    <source>
        <dbReference type="Pfam" id="PF03151"/>
    </source>
</evidence>
<keyword evidence="4 6" id="KW-0472">Membrane</keyword>
<dbReference type="EMBL" id="JAGTXO010000050">
    <property type="protein sequence ID" value="KAG8458530.1"/>
    <property type="molecule type" value="Genomic_DNA"/>
</dbReference>
<feature type="transmembrane region" description="Helical" evidence="6">
    <location>
        <begin position="37"/>
        <end position="60"/>
    </location>
</feature>
<feature type="transmembrane region" description="Helical" evidence="6">
    <location>
        <begin position="284"/>
        <end position="305"/>
    </location>
</feature>
<feature type="transmembrane region" description="Helical" evidence="6">
    <location>
        <begin position="158"/>
        <end position="179"/>
    </location>
</feature>
<feature type="transmembrane region" description="Helical" evidence="6">
    <location>
        <begin position="12"/>
        <end position="31"/>
    </location>
</feature>
<keyword evidence="3 6" id="KW-1133">Transmembrane helix</keyword>